<dbReference type="EMBL" id="BOPH01000149">
    <property type="protein sequence ID" value="GIJ75162.1"/>
    <property type="molecule type" value="Genomic_DNA"/>
</dbReference>
<protein>
    <recommendedName>
        <fullName evidence="2">Histidine kinase/HSP90-like ATPase domain-containing protein</fullName>
    </recommendedName>
</protein>
<dbReference type="PANTHER" id="PTHR35526:SF3">
    <property type="entry name" value="ANTI-SIGMA-F FACTOR RSBW"/>
    <property type="match status" value="1"/>
</dbReference>
<evidence type="ECO:0000256" key="1">
    <source>
        <dbReference type="ARBA" id="ARBA00022527"/>
    </source>
</evidence>
<dbReference type="PANTHER" id="PTHR35526">
    <property type="entry name" value="ANTI-SIGMA-F FACTOR RSBW-RELATED"/>
    <property type="match status" value="1"/>
</dbReference>
<dbReference type="Gene3D" id="3.30.565.10">
    <property type="entry name" value="Histidine kinase-like ATPase, C-terminal domain"/>
    <property type="match status" value="1"/>
</dbReference>
<keyword evidence="1" id="KW-0418">Kinase</keyword>
<reference evidence="3" key="1">
    <citation type="submission" date="2021-01" db="EMBL/GenBank/DDBJ databases">
        <title>Whole genome shotgun sequence of Virgisporangium ochraceum NBRC 16418.</title>
        <authorList>
            <person name="Komaki H."/>
            <person name="Tamura T."/>
        </authorList>
    </citation>
    <scope>NUCLEOTIDE SEQUENCE</scope>
    <source>
        <strain evidence="3">NBRC 16418</strain>
    </source>
</reference>
<organism evidence="3 4">
    <name type="scientific">Virgisporangium ochraceum</name>
    <dbReference type="NCBI Taxonomy" id="65505"/>
    <lineage>
        <taxon>Bacteria</taxon>
        <taxon>Bacillati</taxon>
        <taxon>Actinomycetota</taxon>
        <taxon>Actinomycetes</taxon>
        <taxon>Micromonosporales</taxon>
        <taxon>Micromonosporaceae</taxon>
        <taxon>Virgisporangium</taxon>
    </lineage>
</organism>
<feature type="domain" description="Histidine kinase/HSP90-like ATPase" evidence="2">
    <location>
        <begin position="24"/>
        <end position="133"/>
    </location>
</feature>
<dbReference type="InterPro" id="IPR003594">
    <property type="entry name" value="HATPase_dom"/>
</dbReference>
<dbReference type="CDD" id="cd16936">
    <property type="entry name" value="HATPase_RsbW-like"/>
    <property type="match status" value="1"/>
</dbReference>
<evidence type="ECO:0000259" key="2">
    <source>
        <dbReference type="Pfam" id="PF13581"/>
    </source>
</evidence>
<keyword evidence="4" id="KW-1185">Reference proteome</keyword>
<dbReference type="GO" id="GO:0004674">
    <property type="term" value="F:protein serine/threonine kinase activity"/>
    <property type="evidence" value="ECO:0007669"/>
    <property type="project" value="UniProtKB-KW"/>
</dbReference>
<dbReference type="Pfam" id="PF13581">
    <property type="entry name" value="HATPase_c_2"/>
    <property type="match status" value="1"/>
</dbReference>
<evidence type="ECO:0000313" key="4">
    <source>
        <dbReference type="Proteomes" id="UP000635606"/>
    </source>
</evidence>
<accession>A0A8J4EK97</accession>
<dbReference type="InterPro" id="IPR036890">
    <property type="entry name" value="HATPase_C_sf"/>
</dbReference>
<evidence type="ECO:0000313" key="3">
    <source>
        <dbReference type="EMBL" id="GIJ75162.1"/>
    </source>
</evidence>
<comment type="caution">
    <text evidence="3">The sequence shown here is derived from an EMBL/GenBank/DDBJ whole genome shotgun (WGS) entry which is preliminary data.</text>
</comment>
<dbReference type="SUPFAM" id="SSF55874">
    <property type="entry name" value="ATPase domain of HSP90 chaperone/DNA topoisomerase II/histidine kinase"/>
    <property type="match status" value="1"/>
</dbReference>
<gene>
    <name evidence="3" type="ORF">Voc01_100790</name>
</gene>
<name>A0A8J4EK97_9ACTN</name>
<dbReference type="RefSeq" id="WP_203934929.1">
    <property type="nucleotide sequence ID" value="NZ_BOPH01000149.1"/>
</dbReference>
<dbReference type="AlphaFoldDB" id="A0A8J4EK97"/>
<dbReference type="InterPro" id="IPR050267">
    <property type="entry name" value="Anti-sigma-factor_SerPK"/>
</dbReference>
<dbReference type="Proteomes" id="UP000635606">
    <property type="component" value="Unassembled WGS sequence"/>
</dbReference>
<sequence>MTRKVHRRAAWRPRDGNHPAVVGRARTWARRVLPRLLLSGPVRPDLDDDLDLVLSELVTNAIRHGGGCTRIELRAAGRLLRLSVTDARTSRPVVHLADRSSRESGRGMILVQTIARRWGVRRVRQHRGKSVWLELVLNP</sequence>
<keyword evidence="1" id="KW-0808">Transferase</keyword>
<proteinExistence type="predicted"/>
<keyword evidence="1" id="KW-0723">Serine/threonine-protein kinase</keyword>